<dbReference type="InterPro" id="IPR030678">
    <property type="entry name" value="Peptide/Ni-bd"/>
</dbReference>
<accession>A0A2G6KIS4</accession>
<evidence type="ECO:0000313" key="5">
    <source>
        <dbReference type="Proteomes" id="UP000230821"/>
    </source>
</evidence>
<gene>
    <name evidence="4" type="ORF">CSA56_03595</name>
</gene>
<proteinExistence type="predicted"/>
<dbReference type="GO" id="GO:0030288">
    <property type="term" value="C:outer membrane-bounded periplasmic space"/>
    <property type="evidence" value="ECO:0007669"/>
    <property type="project" value="TreeGrafter"/>
</dbReference>
<comment type="caution">
    <text evidence="4">The sequence shown here is derived from an EMBL/GenBank/DDBJ whole genome shotgun (WGS) entry which is preliminary data.</text>
</comment>
<name>A0A2G6KIS4_9BACT</name>
<dbReference type="GO" id="GO:0043190">
    <property type="term" value="C:ATP-binding cassette (ABC) transporter complex"/>
    <property type="evidence" value="ECO:0007669"/>
    <property type="project" value="InterPro"/>
</dbReference>
<dbReference type="CDD" id="cd08497">
    <property type="entry name" value="MbnE-like"/>
    <property type="match status" value="1"/>
</dbReference>
<dbReference type="PANTHER" id="PTHR30290:SF64">
    <property type="entry name" value="ABC TRANSPORTER PERIPLASMIC BINDING PROTEIN"/>
    <property type="match status" value="1"/>
</dbReference>
<dbReference type="GO" id="GO:0015833">
    <property type="term" value="P:peptide transport"/>
    <property type="evidence" value="ECO:0007669"/>
    <property type="project" value="TreeGrafter"/>
</dbReference>
<dbReference type="GO" id="GO:1904680">
    <property type="term" value="F:peptide transmembrane transporter activity"/>
    <property type="evidence" value="ECO:0007669"/>
    <property type="project" value="TreeGrafter"/>
</dbReference>
<keyword evidence="1 2" id="KW-0732">Signal</keyword>
<dbReference type="Gene3D" id="3.10.105.10">
    <property type="entry name" value="Dipeptide-binding Protein, Domain 3"/>
    <property type="match status" value="1"/>
</dbReference>
<dbReference type="Proteomes" id="UP000230821">
    <property type="component" value="Unassembled WGS sequence"/>
</dbReference>
<feature type="domain" description="Solute-binding protein family 5" evidence="3">
    <location>
        <begin position="104"/>
        <end position="501"/>
    </location>
</feature>
<sequence>MSIDKHIFLMMAVCMLAVASIAGATEIIESHAISMRGEPKYPADFTHFDYVNPDAPKGGTLTLSAIGTYDSFHRYAQRGNAADASDDLYDTLLVSSDDEVEVYYGLIAEKMTYPTDYTWIVFHLNPNARFQDGTPITAEDVVFSFNTFFHEGVPQFKQYYKDVEKVDVLEPHQVKFTLKEGNKELLISLGGLRVLPKHYWEDKDFSEPMTDVPVGSGPYTISEYKIGQYVVYKRIDDYWAADLPVMKGRNNFEYMRYDYYRDQTVAFEAFKAGEYDFRQENISKNWATQYTGPQFDKGYIVKEEIEHEIPIGMQSFVFNIQRPFFQDRRVRMALGYAMDFEWMNKNLFYDQYTRTRSYFQNTKYEAKGFPSEEELKILEPFRGKIPDEVFTKEYMPPKTDGSGNIRTQLRQALRLLQEAGWMIKDKKLVHAETNEPFEFELLLYSPSMERVAIPIQKNMERMGVTMNIRVVDTTQFVNRMRNRDYDMISYSYTPSHYPDSNLKIIWRSDYLDYTYNAPGVQDDVVDALVDGIEASQDDEEMLLHYGRAFDRVLTWNHYVIPEWHISKFRVAYWNKFSRPKIRPKYALGLDTWWVDPDKEQQLPQRNM</sequence>
<dbReference type="PANTHER" id="PTHR30290">
    <property type="entry name" value="PERIPLASMIC BINDING COMPONENT OF ABC TRANSPORTER"/>
    <property type="match status" value="1"/>
</dbReference>
<dbReference type="EMBL" id="PDSK01000039">
    <property type="protein sequence ID" value="PIE35576.1"/>
    <property type="molecule type" value="Genomic_DNA"/>
</dbReference>
<organism evidence="4 5">
    <name type="scientific">candidate division KSB3 bacterium</name>
    <dbReference type="NCBI Taxonomy" id="2044937"/>
    <lineage>
        <taxon>Bacteria</taxon>
        <taxon>candidate division KSB3</taxon>
    </lineage>
</organism>
<protein>
    <submittedName>
        <fullName evidence="4">ABC transporter substrate-binding protein</fullName>
    </submittedName>
</protein>
<evidence type="ECO:0000313" key="4">
    <source>
        <dbReference type="EMBL" id="PIE35576.1"/>
    </source>
</evidence>
<feature type="signal peptide" evidence="2">
    <location>
        <begin position="1"/>
        <end position="24"/>
    </location>
</feature>
<dbReference type="SUPFAM" id="SSF53850">
    <property type="entry name" value="Periplasmic binding protein-like II"/>
    <property type="match status" value="1"/>
</dbReference>
<dbReference type="Gene3D" id="3.40.190.10">
    <property type="entry name" value="Periplasmic binding protein-like II"/>
    <property type="match status" value="1"/>
</dbReference>
<reference evidence="4 5" key="1">
    <citation type="submission" date="2017-10" db="EMBL/GenBank/DDBJ databases">
        <title>Novel microbial diversity and functional potential in the marine mammal oral microbiome.</title>
        <authorList>
            <person name="Dudek N.K."/>
            <person name="Sun C.L."/>
            <person name="Burstein D."/>
            <person name="Kantor R.S."/>
            <person name="Aliaga Goltsman D.S."/>
            <person name="Bik E.M."/>
            <person name="Thomas B.C."/>
            <person name="Banfield J.F."/>
            <person name="Relman D.A."/>
        </authorList>
    </citation>
    <scope>NUCLEOTIDE SEQUENCE [LARGE SCALE GENOMIC DNA]</scope>
    <source>
        <strain evidence="4">DOLJORAL78_47_16</strain>
    </source>
</reference>
<feature type="chain" id="PRO_5013741299" evidence="2">
    <location>
        <begin position="25"/>
        <end position="607"/>
    </location>
</feature>
<dbReference type="Pfam" id="PF00496">
    <property type="entry name" value="SBP_bac_5"/>
    <property type="match status" value="1"/>
</dbReference>
<dbReference type="FunFam" id="3.10.105.10:FF:000005">
    <property type="entry name" value="ABC transporter substrate-binding protein"/>
    <property type="match status" value="1"/>
</dbReference>
<dbReference type="AlphaFoldDB" id="A0A2G6KIS4"/>
<evidence type="ECO:0000259" key="3">
    <source>
        <dbReference type="Pfam" id="PF00496"/>
    </source>
</evidence>
<dbReference type="InterPro" id="IPR000914">
    <property type="entry name" value="SBP_5_dom"/>
</dbReference>
<evidence type="ECO:0000256" key="2">
    <source>
        <dbReference type="SAM" id="SignalP"/>
    </source>
</evidence>
<dbReference type="GO" id="GO:0042884">
    <property type="term" value="P:microcin transport"/>
    <property type="evidence" value="ECO:0007669"/>
    <property type="project" value="TreeGrafter"/>
</dbReference>
<dbReference type="InterPro" id="IPR039424">
    <property type="entry name" value="SBP_5"/>
</dbReference>
<evidence type="ECO:0000256" key="1">
    <source>
        <dbReference type="ARBA" id="ARBA00022729"/>
    </source>
</evidence>
<dbReference type="PIRSF" id="PIRSF002741">
    <property type="entry name" value="MppA"/>
    <property type="match status" value="1"/>
</dbReference>